<sequence>MLRVHGAEDELHNGDMHLLEERIDIDDMLAMRAASKIADGELGEENDSLDEGKYLVDQYTEDEPDDGSDNEYERDEGETEDEVQTSDSDDMEFDEYRGLCCFRGIVSIVFLDYQQSRDCDLRRL</sequence>
<name>A0A6A5SBI9_9PLEO</name>
<evidence type="ECO:0000313" key="3">
    <source>
        <dbReference type="Proteomes" id="UP000800038"/>
    </source>
</evidence>
<evidence type="ECO:0000256" key="1">
    <source>
        <dbReference type="SAM" id="MobiDB-lite"/>
    </source>
</evidence>
<keyword evidence="3" id="KW-1185">Reference proteome</keyword>
<dbReference type="EMBL" id="ML976233">
    <property type="protein sequence ID" value="KAF1935806.1"/>
    <property type="molecule type" value="Genomic_DNA"/>
</dbReference>
<reference evidence="2" key="1">
    <citation type="journal article" date="2020" name="Stud. Mycol.">
        <title>101 Dothideomycetes genomes: a test case for predicting lifestyles and emergence of pathogens.</title>
        <authorList>
            <person name="Haridas S."/>
            <person name="Albert R."/>
            <person name="Binder M."/>
            <person name="Bloem J."/>
            <person name="Labutti K."/>
            <person name="Salamov A."/>
            <person name="Andreopoulos B."/>
            <person name="Baker S."/>
            <person name="Barry K."/>
            <person name="Bills G."/>
            <person name="Bluhm B."/>
            <person name="Cannon C."/>
            <person name="Castanera R."/>
            <person name="Culley D."/>
            <person name="Daum C."/>
            <person name="Ezra D."/>
            <person name="Gonzalez J."/>
            <person name="Henrissat B."/>
            <person name="Kuo A."/>
            <person name="Liang C."/>
            <person name="Lipzen A."/>
            <person name="Lutzoni F."/>
            <person name="Magnuson J."/>
            <person name="Mondo S."/>
            <person name="Nolan M."/>
            <person name="Ohm R."/>
            <person name="Pangilinan J."/>
            <person name="Park H.-J."/>
            <person name="Ramirez L."/>
            <person name="Alfaro M."/>
            <person name="Sun H."/>
            <person name="Tritt A."/>
            <person name="Yoshinaga Y."/>
            <person name="Zwiers L.-H."/>
            <person name="Turgeon B."/>
            <person name="Goodwin S."/>
            <person name="Spatafora J."/>
            <person name="Crous P."/>
            <person name="Grigoriev I."/>
        </authorList>
    </citation>
    <scope>NUCLEOTIDE SEQUENCE</scope>
    <source>
        <strain evidence="2">CBS 161.51</strain>
    </source>
</reference>
<accession>A0A6A5SBI9</accession>
<feature type="compositionally biased region" description="Acidic residues" evidence="1">
    <location>
        <begin position="59"/>
        <end position="91"/>
    </location>
</feature>
<dbReference type="Proteomes" id="UP000800038">
    <property type="component" value="Unassembled WGS sequence"/>
</dbReference>
<proteinExistence type="predicted"/>
<evidence type="ECO:0000313" key="2">
    <source>
        <dbReference type="EMBL" id="KAF1935806.1"/>
    </source>
</evidence>
<protein>
    <submittedName>
        <fullName evidence="2">Uncharacterized protein</fullName>
    </submittedName>
</protein>
<dbReference type="AlphaFoldDB" id="A0A6A5SBI9"/>
<feature type="region of interest" description="Disordered" evidence="1">
    <location>
        <begin position="37"/>
        <end position="91"/>
    </location>
</feature>
<organism evidence="2 3">
    <name type="scientific">Clathrospora elynae</name>
    <dbReference type="NCBI Taxonomy" id="706981"/>
    <lineage>
        <taxon>Eukaryota</taxon>
        <taxon>Fungi</taxon>
        <taxon>Dikarya</taxon>
        <taxon>Ascomycota</taxon>
        <taxon>Pezizomycotina</taxon>
        <taxon>Dothideomycetes</taxon>
        <taxon>Pleosporomycetidae</taxon>
        <taxon>Pleosporales</taxon>
        <taxon>Diademaceae</taxon>
        <taxon>Clathrospora</taxon>
    </lineage>
</organism>
<gene>
    <name evidence="2" type="ORF">EJ02DRAFT_483367</name>
</gene>